<dbReference type="NCBIfam" id="NF033545">
    <property type="entry name" value="transpos_IS630"/>
    <property type="match status" value="1"/>
</dbReference>
<sequence>MKVPVKFVSKLKEEQIKELNEVIKDCKKVQIQRRVQAILLSSRNYSIDEIAKIMSVNRNTVSIWIDKWEQEGLIGLEDKPRCGSPSILTESEKELVIKLAFEVQVFSVKKLEPRKENPRSIAKIIALLFKQTGKRVSDTTIKRILKAAKLTWKRIRKSLKSKRDHEEFKAAFRSIQELRRQHENGEIELWYFDETGVEAKVFSFKKTLAST</sequence>
<evidence type="ECO:0000313" key="2">
    <source>
        <dbReference type="Proteomes" id="UP001171945"/>
    </source>
</evidence>
<gene>
    <name evidence="1" type="ORF">QUF54_11275</name>
</gene>
<comment type="caution">
    <text evidence="1">The sequence shown here is derived from an EMBL/GenBank/DDBJ whole genome shotgun (WGS) entry which is preliminary data.</text>
</comment>
<dbReference type="InterPro" id="IPR009057">
    <property type="entry name" value="Homeodomain-like_sf"/>
</dbReference>
<proteinExistence type="predicted"/>
<evidence type="ECO:0000313" key="1">
    <source>
        <dbReference type="EMBL" id="MDM8563924.1"/>
    </source>
</evidence>
<protein>
    <submittedName>
        <fullName evidence="1">IS630 family transposase</fullName>
    </submittedName>
</protein>
<dbReference type="Proteomes" id="UP001171945">
    <property type="component" value="Unassembled WGS sequence"/>
</dbReference>
<dbReference type="Pfam" id="PF13384">
    <property type="entry name" value="HTH_23"/>
    <property type="match status" value="1"/>
</dbReference>
<reference evidence="1" key="1">
    <citation type="submission" date="2023-06" db="EMBL/GenBank/DDBJ databases">
        <title>Uncultivated large filamentous bacteria from sulfidic sediments reveal new species and different genomic features in energy metabolism and defense.</title>
        <authorList>
            <person name="Fonseca A."/>
        </authorList>
    </citation>
    <scope>NUCLEOTIDE SEQUENCE</scope>
    <source>
        <strain evidence="1">HSG4</strain>
    </source>
</reference>
<dbReference type="EMBL" id="JAUCGM010000968">
    <property type="protein sequence ID" value="MDM8563924.1"/>
    <property type="molecule type" value="Genomic_DNA"/>
</dbReference>
<accession>A0ABT7VWI0</accession>
<dbReference type="InterPro" id="IPR047655">
    <property type="entry name" value="Transpos_IS630-like"/>
</dbReference>
<keyword evidence="2" id="KW-1185">Reference proteome</keyword>
<name>A0ABT7VWI0_9GAMM</name>
<dbReference type="SUPFAM" id="SSF46689">
    <property type="entry name" value="Homeodomain-like"/>
    <property type="match status" value="1"/>
</dbReference>
<organism evidence="1 2">
    <name type="scientific">Candidatus Marithioploca araucensis</name>
    <dbReference type="NCBI Taxonomy" id="70273"/>
    <lineage>
        <taxon>Bacteria</taxon>
        <taxon>Pseudomonadati</taxon>
        <taxon>Pseudomonadota</taxon>
        <taxon>Gammaproteobacteria</taxon>
        <taxon>Thiotrichales</taxon>
        <taxon>Thiotrichaceae</taxon>
        <taxon>Candidatus Marithioploca</taxon>
    </lineage>
</organism>